<feature type="compositionally biased region" description="Basic and acidic residues" evidence="15">
    <location>
        <begin position="65"/>
        <end position="77"/>
    </location>
</feature>
<keyword evidence="12" id="KW-0234">DNA repair</keyword>
<dbReference type="GO" id="GO:0006338">
    <property type="term" value="P:chromatin remodeling"/>
    <property type="evidence" value="ECO:0007669"/>
    <property type="project" value="TreeGrafter"/>
</dbReference>
<evidence type="ECO:0000256" key="14">
    <source>
        <dbReference type="ARBA" id="ARBA00047995"/>
    </source>
</evidence>
<evidence type="ECO:0000313" key="18">
    <source>
        <dbReference type="Proteomes" id="UP000694700"/>
    </source>
</evidence>
<feature type="domain" description="PHD-type" evidence="16">
    <location>
        <begin position="85"/>
        <end position="222"/>
    </location>
</feature>
<name>A0A8C1VC69_CYPCA</name>
<evidence type="ECO:0000256" key="13">
    <source>
        <dbReference type="ARBA" id="ARBA00023242"/>
    </source>
</evidence>
<feature type="region of interest" description="Disordered" evidence="15">
    <location>
        <begin position="217"/>
        <end position="243"/>
    </location>
</feature>
<keyword evidence="4" id="KW-0479">Metal-binding</keyword>
<keyword evidence="10" id="KW-0067">ATP-binding</keyword>
<dbReference type="InterPro" id="IPR052131">
    <property type="entry name" value="ATRX_domain-containing"/>
</dbReference>
<keyword evidence="5" id="KW-0547">Nucleotide-binding</keyword>
<evidence type="ECO:0000256" key="9">
    <source>
        <dbReference type="ARBA" id="ARBA00022833"/>
    </source>
</evidence>
<comment type="similarity">
    <text evidence="2">Belongs to the SNF2/RAD54 helicase family.</text>
</comment>
<keyword evidence="6" id="KW-0227">DNA damage</keyword>
<evidence type="ECO:0000313" key="17">
    <source>
        <dbReference type="Ensembl" id="ENSCCRP00015049131.1"/>
    </source>
</evidence>
<dbReference type="EC" id="3.6.4.12" evidence="3"/>
<evidence type="ECO:0000256" key="10">
    <source>
        <dbReference type="ARBA" id="ARBA00022840"/>
    </source>
</evidence>
<dbReference type="Proteomes" id="UP000694700">
    <property type="component" value="Unplaced"/>
</dbReference>
<evidence type="ECO:0000256" key="3">
    <source>
        <dbReference type="ARBA" id="ARBA00012551"/>
    </source>
</evidence>
<dbReference type="InterPro" id="IPR011011">
    <property type="entry name" value="Znf_FYVE_PHD"/>
</dbReference>
<feature type="compositionally biased region" description="Acidic residues" evidence="15">
    <location>
        <begin position="359"/>
        <end position="383"/>
    </location>
</feature>
<dbReference type="GO" id="GO:0005634">
    <property type="term" value="C:nucleus"/>
    <property type="evidence" value="ECO:0007669"/>
    <property type="project" value="UniProtKB-SubCell"/>
</dbReference>
<comment type="catalytic activity">
    <reaction evidence="14">
        <text>ATP + H2O = ADP + phosphate + H(+)</text>
        <dbReference type="Rhea" id="RHEA:13065"/>
        <dbReference type="ChEBI" id="CHEBI:15377"/>
        <dbReference type="ChEBI" id="CHEBI:15378"/>
        <dbReference type="ChEBI" id="CHEBI:30616"/>
        <dbReference type="ChEBI" id="CHEBI:43474"/>
        <dbReference type="ChEBI" id="CHEBI:456216"/>
        <dbReference type="EC" id="3.6.4.12"/>
    </reaction>
</comment>
<keyword evidence="7" id="KW-0863">Zinc-finger</keyword>
<feature type="compositionally biased region" description="Basic residues" evidence="15">
    <location>
        <begin position="398"/>
        <end position="410"/>
    </location>
</feature>
<evidence type="ECO:0000256" key="4">
    <source>
        <dbReference type="ARBA" id="ARBA00022723"/>
    </source>
</evidence>
<reference evidence="17" key="1">
    <citation type="submission" date="2025-08" db="UniProtKB">
        <authorList>
            <consortium name="Ensembl"/>
        </authorList>
    </citation>
    <scope>IDENTIFICATION</scope>
</reference>
<dbReference type="SUPFAM" id="SSF57903">
    <property type="entry name" value="FYVE/PHD zinc finger"/>
    <property type="match status" value="1"/>
</dbReference>
<sequence length="585" mass="64994">IMNSFVNRYFFRKPAVVTKHSGMNESDASSESGAEDVMSVHSSDPDTNVLPKGTVFVLPEPVGNETRDDFRGPEFRSRRVHKQHREGGDRRRERVNCTACGQQVNHFQRDSVYRHPMLNVLICKNCFKYYMSDDISKDSEGMDEQCRWCAEGGSLIGCDYCSNAFCKKCVLRNLGRKELSTILEEERKWYCYVCSPEPLVELVLACDAVLENLEQAQKRASRTEPNSVRGRANKGGRGSAYLMGPGGGPVPSAGLYQRMQRFVDVTTSLSHSFKAVVQSEREEEVNQEERIGQLRMFRTVLDDLQAANSALQVIPALNHAFTKNDGCFNLPLNFNYGCTNKLVIIGMEMEEMTERGEDVENDCVNNDEEEEEEEEEDEEDEDQTDAKNMSLSEENKRSPRVKTTPRRRRTNPSTTAEHAGSAEDDSDSDEVPEVLLQTAAAMANSEEEGLVGSSWDGDGDEVNQQVRKQRLFGLVKTTPPDRGSRKRNLKERSSSSSSSSSASSRRGSQDQGSAVRMTRGRDRKVARVTGQSGSSSSEVGGQELESGPSSDSDDQRIKPLTGDVTLLGSGNFQQSSGEFGAKSQH</sequence>
<protein>
    <recommendedName>
        <fullName evidence="3">DNA helicase</fullName>
        <ecNumber evidence="3">3.6.4.12</ecNumber>
    </recommendedName>
</protein>
<evidence type="ECO:0000256" key="8">
    <source>
        <dbReference type="ARBA" id="ARBA00022801"/>
    </source>
</evidence>
<dbReference type="Ensembl" id="ENSCCRT00015050780.1">
    <property type="protein sequence ID" value="ENSCCRP00015049131.1"/>
    <property type="gene ID" value="ENSCCRG00015020312.1"/>
</dbReference>
<dbReference type="GO" id="GO:0031297">
    <property type="term" value="P:replication fork processing"/>
    <property type="evidence" value="ECO:0007669"/>
    <property type="project" value="TreeGrafter"/>
</dbReference>
<keyword evidence="8" id="KW-0378">Hydrolase</keyword>
<dbReference type="PANTHER" id="PTHR46357:SF1">
    <property type="entry name" value="TRANSCRIPTIONAL REGULATOR ATRX"/>
    <property type="match status" value="1"/>
</dbReference>
<comment type="subcellular location">
    <subcellularLocation>
        <location evidence="1">Nucleus</location>
    </subcellularLocation>
</comment>
<evidence type="ECO:0000259" key="16">
    <source>
        <dbReference type="PROSITE" id="PS51533"/>
    </source>
</evidence>
<dbReference type="AlphaFoldDB" id="A0A8C1VC69"/>
<dbReference type="GO" id="GO:0005524">
    <property type="term" value="F:ATP binding"/>
    <property type="evidence" value="ECO:0007669"/>
    <property type="project" value="UniProtKB-KW"/>
</dbReference>
<feature type="region of interest" description="Disordered" evidence="15">
    <location>
        <begin position="21"/>
        <end position="90"/>
    </location>
</feature>
<dbReference type="GO" id="GO:0003678">
    <property type="term" value="F:DNA helicase activity"/>
    <property type="evidence" value="ECO:0007669"/>
    <property type="project" value="UniProtKB-EC"/>
</dbReference>
<keyword evidence="11" id="KW-0238">DNA-binding</keyword>
<feature type="compositionally biased region" description="Polar residues" evidence="15">
    <location>
        <begin position="568"/>
        <end position="577"/>
    </location>
</feature>
<dbReference type="GO" id="GO:0005721">
    <property type="term" value="C:pericentric heterochromatin"/>
    <property type="evidence" value="ECO:0007669"/>
    <property type="project" value="TreeGrafter"/>
</dbReference>
<dbReference type="InterPro" id="IPR041430">
    <property type="entry name" value="ADD_ATRX"/>
</dbReference>
<accession>A0A8C1VC69</accession>
<evidence type="ECO:0000256" key="15">
    <source>
        <dbReference type="SAM" id="MobiDB-lite"/>
    </source>
</evidence>
<dbReference type="CDD" id="cd11726">
    <property type="entry name" value="ADDz_ATRX"/>
    <property type="match status" value="1"/>
</dbReference>
<evidence type="ECO:0000256" key="1">
    <source>
        <dbReference type="ARBA" id="ARBA00004123"/>
    </source>
</evidence>
<dbReference type="InterPro" id="IPR013083">
    <property type="entry name" value="Znf_RING/FYVE/PHD"/>
</dbReference>
<evidence type="ECO:0000256" key="12">
    <source>
        <dbReference type="ARBA" id="ARBA00023204"/>
    </source>
</evidence>
<keyword evidence="13" id="KW-0539">Nucleus</keyword>
<dbReference type="GO" id="GO:0006281">
    <property type="term" value="P:DNA repair"/>
    <property type="evidence" value="ECO:0007669"/>
    <property type="project" value="UniProtKB-KW"/>
</dbReference>
<proteinExistence type="inferred from homology"/>
<evidence type="ECO:0000256" key="11">
    <source>
        <dbReference type="ARBA" id="ARBA00023125"/>
    </source>
</evidence>
<dbReference type="GO" id="GO:0008270">
    <property type="term" value="F:zinc ion binding"/>
    <property type="evidence" value="ECO:0007669"/>
    <property type="project" value="UniProtKB-KW"/>
</dbReference>
<dbReference type="GO" id="GO:0031490">
    <property type="term" value="F:chromatin DNA binding"/>
    <property type="evidence" value="ECO:0007669"/>
    <property type="project" value="TreeGrafter"/>
</dbReference>
<keyword evidence="9" id="KW-0862">Zinc</keyword>
<evidence type="ECO:0000256" key="7">
    <source>
        <dbReference type="ARBA" id="ARBA00022771"/>
    </source>
</evidence>
<organism evidence="17 18">
    <name type="scientific">Cyprinus carpio</name>
    <name type="common">Common carp</name>
    <dbReference type="NCBI Taxonomy" id="7962"/>
    <lineage>
        <taxon>Eukaryota</taxon>
        <taxon>Metazoa</taxon>
        <taxon>Chordata</taxon>
        <taxon>Craniata</taxon>
        <taxon>Vertebrata</taxon>
        <taxon>Euteleostomi</taxon>
        <taxon>Actinopterygii</taxon>
        <taxon>Neopterygii</taxon>
        <taxon>Teleostei</taxon>
        <taxon>Ostariophysi</taxon>
        <taxon>Cypriniformes</taxon>
        <taxon>Cyprinidae</taxon>
        <taxon>Cyprininae</taxon>
        <taxon>Cyprinus</taxon>
    </lineage>
</organism>
<feature type="compositionally biased region" description="Gly residues" evidence="15">
    <location>
        <begin position="233"/>
        <end position="243"/>
    </location>
</feature>
<dbReference type="InterPro" id="IPR025766">
    <property type="entry name" value="ADD"/>
</dbReference>
<feature type="region of interest" description="Disordered" evidence="15">
    <location>
        <begin position="443"/>
        <end position="585"/>
    </location>
</feature>
<evidence type="ECO:0000256" key="2">
    <source>
        <dbReference type="ARBA" id="ARBA00007025"/>
    </source>
</evidence>
<feature type="compositionally biased region" description="Low complexity" evidence="15">
    <location>
        <begin position="530"/>
        <end position="547"/>
    </location>
</feature>
<dbReference type="GO" id="GO:0016787">
    <property type="term" value="F:hydrolase activity"/>
    <property type="evidence" value="ECO:0007669"/>
    <property type="project" value="UniProtKB-KW"/>
</dbReference>
<feature type="compositionally biased region" description="Low complexity" evidence="15">
    <location>
        <begin position="494"/>
        <end position="514"/>
    </location>
</feature>
<dbReference type="GO" id="GO:0010468">
    <property type="term" value="P:regulation of gene expression"/>
    <property type="evidence" value="ECO:0007669"/>
    <property type="project" value="UniProtKB-ARBA"/>
</dbReference>
<dbReference type="PROSITE" id="PS51533">
    <property type="entry name" value="ADD"/>
    <property type="match status" value="1"/>
</dbReference>
<evidence type="ECO:0000256" key="6">
    <source>
        <dbReference type="ARBA" id="ARBA00022763"/>
    </source>
</evidence>
<feature type="compositionally biased region" description="Low complexity" evidence="15">
    <location>
        <begin position="25"/>
        <end position="36"/>
    </location>
</feature>
<feature type="compositionally biased region" description="Acidic residues" evidence="15">
    <location>
        <begin position="422"/>
        <end position="431"/>
    </location>
</feature>
<dbReference type="Pfam" id="PF17981">
    <property type="entry name" value="ADD_ATRX"/>
    <property type="match status" value="1"/>
</dbReference>
<dbReference type="PANTHER" id="PTHR46357">
    <property type="entry name" value="TRANSCRIPTIONAL REGULATOR ATRX"/>
    <property type="match status" value="1"/>
</dbReference>
<dbReference type="Gene3D" id="3.30.40.10">
    <property type="entry name" value="Zinc/RING finger domain, C3HC4 (zinc finger)"/>
    <property type="match status" value="1"/>
</dbReference>
<evidence type="ECO:0000256" key="5">
    <source>
        <dbReference type="ARBA" id="ARBA00022741"/>
    </source>
</evidence>
<feature type="region of interest" description="Disordered" evidence="15">
    <location>
        <begin position="354"/>
        <end position="431"/>
    </location>
</feature>